<keyword evidence="2" id="KW-1185">Reference proteome</keyword>
<reference evidence="1 2" key="1">
    <citation type="submission" date="2024-01" db="EMBL/GenBank/DDBJ databases">
        <authorList>
            <person name="Waweru B."/>
        </authorList>
    </citation>
    <scope>NUCLEOTIDE SEQUENCE [LARGE SCALE GENOMIC DNA]</scope>
</reference>
<dbReference type="EMBL" id="CAWUPB010001197">
    <property type="protein sequence ID" value="CAK7356683.1"/>
    <property type="molecule type" value="Genomic_DNA"/>
</dbReference>
<name>A0AAV1STZ6_9ROSI</name>
<comment type="caution">
    <text evidence="1">The sequence shown here is derived from an EMBL/GenBank/DDBJ whole genome shotgun (WGS) entry which is preliminary data.</text>
</comment>
<dbReference type="AlphaFoldDB" id="A0AAV1STZ6"/>
<accession>A0AAV1STZ6</accession>
<protein>
    <submittedName>
        <fullName evidence="1">Uncharacterized protein</fullName>
    </submittedName>
</protein>
<gene>
    <name evidence="1" type="ORF">DCAF_LOCUS26957</name>
</gene>
<organism evidence="1 2">
    <name type="scientific">Dovyalis caffra</name>
    <dbReference type="NCBI Taxonomy" id="77055"/>
    <lineage>
        <taxon>Eukaryota</taxon>
        <taxon>Viridiplantae</taxon>
        <taxon>Streptophyta</taxon>
        <taxon>Embryophyta</taxon>
        <taxon>Tracheophyta</taxon>
        <taxon>Spermatophyta</taxon>
        <taxon>Magnoliopsida</taxon>
        <taxon>eudicotyledons</taxon>
        <taxon>Gunneridae</taxon>
        <taxon>Pentapetalae</taxon>
        <taxon>rosids</taxon>
        <taxon>fabids</taxon>
        <taxon>Malpighiales</taxon>
        <taxon>Salicaceae</taxon>
        <taxon>Flacourtieae</taxon>
        <taxon>Dovyalis</taxon>
    </lineage>
</organism>
<proteinExistence type="predicted"/>
<evidence type="ECO:0000313" key="1">
    <source>
        <dbReference type="EMBL" id="CAK7356683.1"/>
    </source>
</evidence>
<dbReference type="Proteomes" id="UP001314170">
    <property type="component" value="Unassembled WGS sequence"/>
</dbReference>
<sequence>MVSAPLMQLKTINSQVGNLALASSLLSDLERSSIYAYQNAIISESAFSLIASVTSIFVTTTLYRVATLRCSLEAKMTGRHWVVPRGWQEAPEFLPITATKQLSRGRIRHFNSKTVVFIKAVKSRPPINHVLRTPDLSIPIYGVPKAAPNN</sequence>
<evidence type="ECO:0000313" key="2">
    <source>
        <dbReference type="Proteomes" id="UP001314170"/>
    </source>
</evidence>